<dbReference type="PANTHER" id="PTHR12815:SF18">
    <property type="entry name" value="SORTING AND ASSEMBLY MACHINERY COMPONENT 50 HOMOLOG"/>
    <property type="match status" value="1"/>
</dbReference>
<evidence type="ECO:0000256" key="3">
    <source>
        <dbReference type="ARBA" id="ARBA00022452"/>
    </source>
</evidence>
<accession>A0A6A5X9P1</accession>
<sequence length="507" mass="55105">MASPIEDDVFEKLRYKIDPAEYKRQEDELNARLYAAQQRAQHRTEELVTDNSTLPTTISSVRILHANRTRRSFLEGVVEPLLSANREEAYTLQEALNEIGNVYGKLKRFDIFKEPISIWIDRPDPANPSTSPTDIDVYISATERGNYTIKTGTEVGSSEGDAYVNAELRNLFGGAETLNANASLGTRTRSAYSLAFNTPIASNPDFKFQVNGFASSTLKSWASHEEALKGGTTKLLYRTLGGHKHEFGYSGIWRQITGLAENASPTVRADAGDSFKSSLTHTWINDKRDYPLLPNNGYVLKTVSELAGWGPLKGDAAFFKTEAESQVALPFGDTGITLTAGLRGGLIYPLALPGTKNPQPTRINDRFTLGGPTDVRGFRLAGLGPHDGADAVGGDVYAAGGASLLFPIPKVGKETPLRLQAFINGGRLLSLRGKDKEGQMSKADVTNNLKRTFNALKEDLPSCAAGFGLVYAHPIARFEVNFSLPLVIRAAEAGRKGLSFGVGVEFL</sequence>
<dbReference type="OrthoDB" id="1724197at2759"/>
<dbReference type="FunFam" id="2.40.160.50:FF:000008">
    <property type="entry name" value="Mitochondrial outer membrane beta-barrel protein Tob55"/>
    <property type="match status" value="1"/>
</dbReference>
<protein>
    <recommendedName>
        <fullName evidence="6">Bacterial surface antigen (D15) domain-containing protein</fullName>
    </recommendedName>
</protein>
<dbReference type="EMBL" id="ML978078">
    <property type="protein sequence ID" value="KAF2009765.1"/>
    <property type="molecule type" value="Genomic_DNA"/>
</dbReference>
<keyword evidence="4" id="KW-0812">Transmembrane</keyword>
<dbReference type="Proteomes" id="UP000799778">
    <property type="component" value="Unassembled WGS sequence"/>
</dbReference>
<evidence type="ECO:0000256" key="1">
    <source>
        <dbReference type="ARBA" id="ARBA00004374"/>
    </source>
</evidence>
<dbReference type="InterPro" id="IPR039910">
    <property type="entry name" value="D15-like"/>
</dbReference>
<comment type="similarity">
    <text evidence="2">Belongs to the SAM50/omp85 family.</text>
</comment>
<dbReference type="Gene3D" id="2.40.160.50">
    <property type="entry name" value="membrane protein fhac: a member of the omp85/tpsb transporter family"/>
    <property type="match status" value="1"/>
</dbReference>
<name>A0A6A5X9P1_9PLEO</name>
<keyword evidence="5" id="KW-0472">Membrane</keyword>
<evidence type="ECO:0000313" key="7">
    <source>
        <dbReference type="EMBL" id="KAF2009765.1"/>
    </source>
</evidence>
<dbReference type="RefSeq" id="XP_033378104.1">
    <property type="nucleotide sequence ID" value="XM_033524721.1"/>
</dbReference>
<dbReference type="GO" id="GO:0005741">
    <property type="term" value="C:mitochondrial outer membrane"/>
    <property type="evidence" value="ECO:0007669"/>
    <property type="project" value="UniProtKB-SubCell"/>
</dbReference>
<feature type="domain" description="Bacterial surface antigen (D15)" evidence="6">
    <location>
        <begin position="170"/>
        <end position="506"/>
    </location>
</feature>
<evidence type="ECO:0000313" key="8">
    <source>
        <dbReference type="Proteomes" id="UP000799778"/>
    </source>
</evidence>
<dbReference type="GO" id="GO:0045040">
    <property type="term" value="P:protein insertion into mitochondrial outer membrane"/>
    <property type="evidence" value="ECO:0007669"/>
    <property type="project" value="TreeGrafter"/>
</dbReference>
<keyword evidence="3" id="KW-1134">Transmembrane beta strand</keyword>
<organism evidence="7 8">
    <name type="scientific">Aaosphaeria arxii CBS 175.79</name>
    <dbReference type="NCBI Taxonomy" id="1450172"/>
    <lineage>
        <taxon>Eukaryota</taxon>
        <taxon>Fungi</taxon>
        <taxon>Dikarya</taxon>
        <taxon>Ascomycota</taxon>
        <taxon>Pezizomycotina</taxon>
        <taxon>Dothideomycetes</taxon>
        <taxon>Pleosporomycetidae</taxon>
        <taxon>Pleosporales</taxon>
        <taxon>Pleosporales incertae sedis</taxon>
        <taxon>Aaosphaeria</taxon>
    </lineage>
</organism>
<dbReference type="AlphaFoldDB" id="A0A6A5X9P1"/>
<evidence type="ECO:0000256" key="5">
    <source>
        <dbReference type="ARBA" id="ARBA00023136"/>
    </source>
</evidence>
<keyword evidence="8" id="KW-1185">Reference proteome</keyword>
<reference evidence="7" key="1">
    <citation type="journal article" date="2020" name="Stud. Mycol.">
        <title>101 Dothideomycetes genomes: a test case for predicting lifestyles and emergence of pathogens.</title>
        <authorList>
            <person name="Haridas S."/>
            <person name="Albert R."/>
            <person name="Binder M."/>
            <person name="Bloem J."/>
            <person name="Labutti K."/>
            <person name="Salamov A."/>
            <person name="Andreopoulos B."/>
            <person name="Baker S."/>
            <person name="Barry K."/>
            <person name="Bills G."/>
            <person name="Bluhm B."/>
            <person name="Cannon C."/>
            <person name="Castanera R."/>
            <person name="Culley D."/>
            <person name="Daum C."/>
            <person name="Ezra D."/>
            <person name="Gonzalez J."/>
            <person name="Henrissat B."/>
            <person name="Kuo A."/>
            <person name="Liang C."/>
            <person name="Lipzen A."/>
            <person name="Lutzoni F."/>
            <person name="Magnuson J."/>
            <person name="Mondo S."/>
            <person name="Nolan M."/>
            <person name="Ohm R."/>
            <person name="Pangilinan J."/>
            <person name="Park H.-J."/>
            <person name="Ramirez L."/>
            <person name="Alfaro M."/>
            <person name="Sun H."/>
            <person name="Tritt A."/>
            <person name="Yoshinaga Y."/>
            <person name="Zwiers L.-H."/>
            <person name="Turgeon B."/>
            <person name="Goodwin S."/>
            <person name="Spatafora J."/>
            <person name="Crous P."/>
            <person name="Grigoriev I."/>
        </authorList>
    </citation>
    <scope>NUCLEOTIDE SEQUENCE</scope>
    <source>
        <strain evidence="7">CBS 175.79</strain>
    </source>
</reference>
<evidence type="ECO:0000256" key="4">
    <source>
        <dbReference type="ARBA" id="ARBA00022692"/>
    </source>
</evidence>
<dbReference type="PANTHER" id="PTHR12815">
    <property type="entry name" value="SORTING AND ASSEMBLY MACHINERY SAMM50 PROTEIN FAMILY MEMBER"/>
    <property type="match status" value="1"/>
</dbReference>
<evidence type="ECO:0000256" key="2">
    <source>
        <dbReference type="ARBA" id="ARBA00010913"/>
    </source>
</evidence>
<comment type="subcellular location">
    <subcellularLocation>
        <location evidence="1">Mitochondrion outer membrane</location>
        <topology evidence="1">Multi-pass membrane protein</topology>
    </subcellularLocation>
</comment>
<dbReference type="GeneID" id="54282118"/>
<proteinExistence type="inferred from homology"/>
<gene>
    <name evidence="7" type="ORF">BU24DRAFT_380421</name>
</gene>
<evidence type="ECO:0000259" key="6">
    <source>
        <dbReference type="Pfam" id="PF01103"/>
    </source>
</evidence>
<dbReference type="Pfam" id="PF01103">
    <property type="entry name" value="Omp85"/>
    <property type="match status" value="1"/>
</dbReference>
<dbReference type="InterPro" id="IPR000184">
    <property type="entry name" value="Bac_surfAg_D15"/>
</dbReference>